<sequence length="140" mass="15472">MTQITLNADDSQLFIQAVDTAIAVYREAATRMNGGLSPLGMDDHPPIDVDFTPDPIVVTGLLTTLRSLKDLRDAIRQPISQQSAITLEVDVDELGRDLITILVPSPIATNEADNLLMQAIYYANAKTQNHEVLRLIERME</sequence>
<dbReference type="Proteomes" id="UP000005756">
    <property type="component" value="Unassembled WGS sequence"/>
</dbReference>
<evidence type="ECO:0000313" key="1">
    <source>
        <dbReference type="EMBL" id="EHJ91494.1"/>
    </source>
</evidence>
<evidence type="ECO:0000313" key="4">
    <source>
        <dbReference type="Proteomes" id="UP000216538"/>
    </source>
</evidence>
<gene>
    <name evidence="2" type="ORF">CE457_06155</name>
    <name evidence="1" type="ORF">KUC_3044</name>
</gene>
<evidence type="ECO:0000313" key="2">
    <source>
        <dbReference type="EMBL" id="OZT74726.1"/>
    </source>
</evidence>
<reference evidence="2 4" key="2">
    <citation type="submission" date="2017-07" db="EMBL/GenBank/DDBJ databases">
        <title>Shotgun whole genome sequences of three halophilic bacterial isolates.</title>
        <authorList>
            <person name="Pozzo T."/>
            <person name="Higdon S.M."/>
            <person name="Quillaguaman J."/>
        </authorList>
    </citation>
    <scope>NUCLEOTIDE SEQUENCE [LARGE SCALE GENOMIC DNA]</scope>
    <source>
        <strain evidence="2 4">LC1</strain>
    </source>
</reference>
<dbReference type="EMBL" id="NPEY01000004">
    <property type="protein sequence ID" value="OZT74726.1"/>
    <property type="molecule type" value="Genomic_DNA"/>
</dbReference>
<accession>A0A265DZV1</accession>
<protein>
    <submittedName>
        <fullName evidence="1">Uncharacterized protein</fullName>
    </submittedName>
</protein>
<proteinExistence type="predicted"/>
<dbReference type="RefSeq" id="WP_007113983.1">
    <property type="nucleotide sequence ID" value="NZ_JH393259.1"/>
</dbReference>
<dbReference type="Proteomes" id="UP000216538">
    <property type="component" value="Unassembled WGS sequence"/>
</dbReference>
<evidence type="ECO:0000313" key="3">
    <source>
        <dbReference type="Proteomes" id="UP000005756"/>
    </source>
</evidence>
<dbReference type="OrthoDB" id="9891304at2"/>
<reference evidence="1 3" key="1">
    <citation type="submission" date="2011-10" db="EMBL/GenBank/DDBJ databases">
        <authorList>
            <person name="Quillaguamn J."/>
            <person name="Guzmn D."/>
            <person name="Balderrama-Subieta A."/>
            <person name="Cardona-Ortuo C."/>
            <person name="Guevara-Martnez M."/>
            <person name="Callisaya-Quispe N."/>
        </authorList>
    </citation>
    <scope>NUCLEOTIDE SEQUENCE [LARGE SCALE GENOMIC DNA]</scope>
    <source>
        <strain evidence="1 3">LC1</strain>
    </source>
</reference>
<dbReference type="AlphaFoldDB" id="A0A265DZV1"/>
<organism evidence="1 3">
    <name type="scientific">Vreelandella boliviensis LC1</name>
    <dbReference type="NCBI Taxonomy" id="1072583"/>
    <lineage>
        <taxon>Bacteria</taxon>
        <taxon>Pseudomonadati</taxon>
        <taxon>Pseudomonadota</taxon>
        <taxon>Gammaproteobacteria</taxon>
        <taxon>Oceanospirillales</taxon>
        <taxon>Halomonadaceae</taxon>
        <taxon>Vreelandella</taxon>
    </lineage>
</organism>
<keyword evidence="4" id="KW-1185">Reference proteome</keyword>
<name>A0A265DZV1_9GAMM</name>
<dbReference type="EMBL" id="JH393259">
    <property type="protein sequence ID" value="EHJ91494.1"/>
    <property type="molecule type" value="Genomic_DNA"/>
</dbReference>